<accession>A0A922I8J1</accession>
<dbReference type="AlphaFoldDB" id="A0A922I8J1"/>
<protein>
    <recommendedName>
        <fullName evidence="3">Peptidase S1 domain-containing protein</fullName>
    </recommendedName>
</protein>
<organism evidence="1 2">
    <name type="scientific">Dermatophagoides farinae</name>
    <name type="common">American house dust mite</name>
    <dbReference type="NCBI Taxonomy" id="6954"/>
    <lineage>
        <taxon>Eukaryota</taxon>
        <taxon>Metazoa</taxon>
        <taxon>Ecdysozoa</taxon>
        <taxon>Arthropoda</taxon>
        <taxon>Chelicerata</taxon>
        <taxon>Arachnida</taxon>
        <taxon>Acari</taxon>
        <taxon>Acariformes</taxon>
        <taxon>Sarcoptiformes</taxon>
        <taxon>Astigmata</taxon>
        <taxon>Psoroptidia</taxon>
        <taxon>Analgoidea</taxon>
        <taxon>Pyroglyphidae</taxon>
        <taxon>Dermatophagoidinae</taxon>
        <taxon>Dermatophagoides</taxon>
    </lineage>
</organism>
<keyword evidence="2" id="KW-1185">Reference proteome</keyword>
<name>A0A922I8J1_DERFA</name>
<evidence type="ECO:0000313" key="1">
    <source>
        <dbReference type="EMBL" id="KAH9522696.1"/>
    </source>
</evidence>
<dbReference type="SUPFAM" id="SSF50494">
    <property type="entry name" value="Trypsin-like serine proteases"/>
    <property type="match status" value="1"/>
</dbReference>
<evidence type="ECO:0000313" key="2">
    <source>
        <dbReference type="Proteomes" id="UP000790347"/>
    </source>
</evidence>
<dbReference type="Gene3D" id="2.40.10.10">
    <property type="entry name" value="Trypsin-like serine proteases"/>
    <property type="match status" value="1"/>
</dbReference>
<dbReference type="InterPro" id="IPR051333">
    <property type="entry name" value="CLIP_Serine_Protease"/>
</dbReference>
<evidence type="ECO:0008006" key="3">
    <source>
        <dbReference type="Google" id="ProtNLM"/>
    </source>
</evidence>
<dbReference type="InterPro" id="IPR009003">
    <property type="entry name" value="Peptidase_S1_PA"/>
</dbReference>
<dbReference type="InterPro" id="IPR043504">
    <property type="entry name" value="Peptidase_S1_PA_chymotrypsin"/>
</dbReference>
<sequence length="247" mass="28530">MIVVVVVVHGDDCVVDKTKLFQYRWHVSLQYYDQETGHLYHICDGAIVSSVDVIVPAYCVDLNLSNNETAIDTNDFRIKIINTFNPNVNPIYTISKIDLNLHWNPKTFAYNYAVIEIENEEFNLDSPGCNERPFVQIINTNLTGKIPIDWLNNKWATLSTWNWEHQNYEKNDVQIRFNDDCKNALSNSYRSIDIESEMCIFLTVEPCDLSNGALLQYFYHGEPYLLGIASFMIESTKNSSYVIFAKL</sequence>
<proteinExistence type="predicted"/>
<dbReference type="EMBL" id="ASGP02000002">
    <property type="protein sequence ID" value="KAH9522696.1"/>
    <property type="molecule type" value="Genomic_DNA"/>
</dbReference>
<reference evidence="1" key="2">
    <citation type="journal article" date="2022" name="Res Sq">
        <title>Comparative Genomics Reveals Insights into the Divergent Evolution of Astigmatic Mites and Household Pest Adaptations.</title>
        <authorList>
            <person name="Xiong Q."/>
            <person name="Wan A.T.-Y."/>
            <person name="Liu X.-Y."/>
            <person name="Fung C.S.-H."/>
            <person name="Xiao X."/>
            <person name="Malainual N."/>
            <person name="Hou J."/>
            <person name="Wang L."/>
            <person name="Wang M."/>
            <person name="Yang K."/>
            <person name="Cui Y."/>
            <person name="Leung E."/>
            <person name="Nong W."/>
            <person name="Shin S.-K."/>
            <person name="Au S."/>
            <person name="Jeong K.Y."/>
            <person name="Chew F.T."/>
            <person name="Hui J."/>
            <person name="Leung T.F."/>
            <person name="Tungtrongchitr A."/>
            <person name="Zhong N."/>
            <person name="Liu Z."/>
            <person name="Tsui S."/>
        </authorList>
    </citation>
    <scope>NUCLEOTIDE SEQUENCE</scope>
    <source>
        <strain evidence="1">Derf</strain>
        <tissue evidence="1">Whole organism</tissue>
    </source>
</reference>
<dbReference type="Proteomes" id="UP000790347">
    <property type="component" value="Unassembled WGS sequence"/>
</dbReference>
<dbReference type="PANTHER" id="PTHR24260:SF136">
    <property type="entry name" value="GH08193P-RELATED"/>
    <property type="match status" value="1"/>
</dbReference>
<gene>
    <name evidence="1" type="ORF">DERF_006260</name>
</gene>
<dbReference type="PANTHER" id="PTHR24260">
    <property type="match status" value="1"/>
</dbReference>
<comment type="caution">
    <text evidence="1">The sequence shown here is derived from an EMBL/GenBank/DDBJ whole genome shotgun (WGS) entry which is preliminary data.</text>
</comment>
<reference evidence="1" key="1">
    <citation type="submission" date="2013-05" db="EMBL/GenBank/DDBJ databases">
        <authorList>
            <person name="Yim A.K.Y."/>
            <person name="Chan T.F."/>
            <person name="Ji K.M."/>
            <person name="Liu X.Y."/>
            <person name="Zhou J.W."/>
            <person name="Li R.Q."/>
            <person name="Yang K.Y."/>
            <person name="Li J."/>
            <person name="Li M."/>
            <person name="Law P.T.W."/>
            <person name="Wu Y.L."/>
            <person name="Cai Z.L."/>
            <person name="Qin H."/>
            <person name="Bao Y."/>
            <person name="Leung R.K.K."/>
            <person name="Ng P.K.S."/>
            <person name="Zou J."/>
            <person name="Zhong X.J."/>
            <person name="Ran P.X."/>
            <person name="Zhong N.S."/>
            <person name="Liu Z.G."/>
            <person name="Tsui S.K.W."/>
        </authorList>
    </citation>
    <scope>NUCLEOTIDE SEQUENCE</scope>
    <source>
        <strain evidence="1">Derf</strain>
        <tissue evidence="1">Whole organism</tissue>
    </source>
</reference>